<accession>A0ABU4ELB8</accession>
<comment type="caution">
    <text evidence="1">The sequence shown here is derived from an EMBL/GenBank/DDBJ whole genome shotgun (WGS) entry which is preliminary data.</text>
</comment>
<name>A0ABU4ELB8_9GAMM</name>
<dbReference type="InterPro" id="IPR009731">
    <property type="entry name" value="P-like"/>
</dbReference>
<organism evidence="1 2">
    <name type="scientific">Dickeya solani</name>
    <dbReference type="NCBI Taxonomy" id="1089444"/>
    <lineage>
        <taxon>Bacteria</taxon>
        <taxon>Pseudomonadati</taxon>
        <taxon>Pseudomonadota</taxon>
        <taxon>Gammaproteobacteria</taxon>
        <taxon>Enterobacterales</taxon>
        <taxon>Pectobacteriaceae</taxon>
        <taxon>Dickeya</taxon>
    </lineage>
</organism>
<evidence type="ECO:0000313" key="1">
    <source>
        <dbReference type="EMBL" id="MDV7044856.1"/>
    </source>
</evidence>
<dbReference type="Proteomes" id="UP001187868">
    <property type="component" value="Unassembled WGS sequence"/>
</dbReference>
<proteinExistence type="predicted"/>
<reference evidence="1 2" key="1">
    <citation type="submission" date="2023-10" db="EMBL/GenBank/DDBJ databases">
        <title>Clonality and diversity in the soft rot Dickeya solani phytopathogen.</title>
        <authorList>
            <person name="Pedron J."/>
            <person name="Van Gijisegem F."/>
            <person name="Portier P."/>
            <person name="Taghouti G."/>
        </authorList>
    </citation>
    <scope>NUCLEOTIDE SEQUENCE [LARGE SCALE GENOMIC DNA]</scope>
    <source>
        <strain evidence="1 2">FVG2-MFV017-A9</strain>
    </source>
</reference>
<gene>
    <name evidence="1" type="ORF">RUJ08_22290</name>
</gene>
<dbReference type="RefSeq" id="WP_226061715.1">
    <property type="nucleotide sequence ID" value="NZ_JAIZGA010000001.1"/>
</dbReference>
<protein>
    <submittedName>
        <fullName evidence="1">Replication protein P</fullName>
    </submittedName>
</protein>
<evidence type="ECO:0000313" key="2">
    <source>
        <dbReference type="Proteomes" id="UP001187868"/>
    </source>
</evidence>
<dbReference type="Pfam" id="PF06992">
    <property type="entry name" value="Phage_lambda_P"/>
    <property type="match status" value="1"/>
</dbReference>
<keyword evidence="2" id="KW-1185">Reference proteome</keyword>
<dbReference type="EMBL" id="JAWLLM010000044">
    <property type="protein sequence ID" value="MDV7044856.1"/>
    <property type="molecule type" value="Genomic_DNA"/>
</dbReference>
<sequence length="234" mass="26486">MKNVGNSLQNMGREQFSQMAISMPTRSQTLRATEQTSQIFNELFRQLRAMFPASIANIKTQSDLDEFRRQWSLAFAENGITTLEQVNAGMRIARQQERPFLPSPGQFVAWCREGYQQLAGLPDVDGLIAMVRAYSIRRGYYDSAEDYPWSHPAQYWMVTALYGGMRANNWSDSELRHKAAGELALMAARIQQGEQIPAPKVMIPVLGGKPLSKRDGLAKIAELREKHGLRRHDA</sequence>